<comment type="caution">
    <text evidence="2">The sequence shown here is derived from an EMBL/GenBank/DDBJ whole genome shotgun (WGS) entry which is preliminary data.</text>
</comment>
<name>X8E8D8_MYCXE</name>
<proteinExistence type="predicted"/>
<protein>
    <submittedName>
        <fullName evidence="2">Soluble secreted antigen MPT53</fullName>
    </submittedName>
</protein>
<dbReference type="AlphaFoldDB" id="X8E8D8"/>
<dbReference type="PATRIC" id="fig|1299334.3.peg.437"/>
<feature type="signal peptide" evidence="1">
    <location>
        <begin position="1"/>
        <end position="26"/>
    </location>
</feature>
<sequence length="71" mass="7175">MIKALVVGVIAAALAFGLSVAPRAMAGDDRLNFTATTLSGAPSTGRACRASRLCCGSGRRGARSATPKLRV</sequence>
<evidence type="ECO:0000313" key="2">
    <source>
        <dbReference type="EMBL" id="EUA76228.1"/>
    </source>
</evidence>
<accession>X8E8D8</accession>
<keyword evidence="1" id="KW-0732">Signal</keyword>
<evidence type="ECO:0000256" key="1">
    <source>
        <dbReference type="SAM" id="SignalP"/>
    </source>
</evidence>
<reference evidence="2" key="1">
    <citation type="submission" date="2014-01" db="EMBL/GenBank/DDBJ databases">
        <authorList>
            <person name="Brown-Elliot B."/>
            <person name="Wallace R."/>
            <person name="Lenaerts A."/>
            <person name="Ordway D."/>
            <person name="DeGroote M.A."/>
            <person name="Parker T."/>
            <person name="Sizemore C."/>
            <person name="Tallon L.J."/>
            <person name="Sadzewicz L.K."/>
            <person name="Sengamalay N."/>
            <person name="Fraser C.M."/>
            <person name="Hine E."/>
            <person name="Shefchek K.A."/>
            <person name="Das S.P."/>
            <person name="Tettelin H."/>
        </authorList>
    </citation>
    <scope>NUCLEOTIDE SEQUENCE [LARGE SCALE GENOMIC DNA]</scope>
    <source>
        <strain evidence="2">4042</strain>
    </source>
</reference>
<gene>
    <name evidence="2" type="ORF">I553_7410</name>
</gene>
<organism evidence="2">
    <name type="scientific">Mycobacterium xenopi 4042</name>
    <dbReference type="NCBI Taxonomy" id="1299334"/>
    <lineage>
        <taxon>Bacteria</taxon>
        <taxon>Bacillati</taxon>
        <taxon>Actinomycetota</taxon>
        <taxon>Actinomycetes</taxon>
        <taxon>Mycobacteriales</taxon>
        <taxon>Mycobacteriaceae</taxon>
        <taxon>Mycobacterium</taxon>
    </lineage>
</organism>
<feature type="chain" id="PRO_5004986394" evidence="1">
    <location>
        <begin position="27"/>
        <end position="71"/>
    </location>
</feature>
<dbReference type="EMBL" id="JAOB01000006">
    <property type="protein sequence ID" value="EUA76228.1"/>
    <property type="molecule type" value="Genomic_DNA"/>
</dbReference>